<keyword evidence="4" id="KW-0808">Transferase</keyword>
<keyword evidence="10" id="KW-0862">Zinc</keyword>
<dbReference type="InterPro" id="IPR013083">
    <property type="entry name" value="Znf_RING/FYVE/PHD"/>
</dbReference>
<dbReference type="SMART" id="SM00184">
    <property type="entry name" value="RING"/>
    <property type="match status" value="1"/>
</dbReference>
<dbReference type="GeneID" id="106473107"/>
<evidence type="ECO:0000256" key="2">
    <source>
        <dbReference type="ARBA" id="ARBA00004374"/>
    </source>
</evidence>
<dbReference type="PROSITE" id="PS50089">
    <property type="entry name" value="ZF_RING_2"/>
    <property type="match status" value="1"/>
</dbReference>
<evidence type="ECO:0000256" key="4">
    <source>
        <dbReference type="ARBA" id="ARBA00022679"/>
    </source>
</evidence>
<reference evidence="18" key="1">
    <citation type="submission" date="2025-08" db="UniProtKB">
        <authorList>
            <consortium name="RefSeq"/>
        </authorList>
    </citation>
    <scope>IDENTIFICATION</scope>
    <source>
        <tissue evidence="18">Muscle</tissue>
    </source>
</reference>
<keyword evidence="9" id="KW-1000">Mitochondrion outer membrane</keyword>
<dbReference type="Pfam" id="PF12483">
    <property type="entry name" value="GIDE"/>
    <property type="match status" value="1"/>
</dbReference>
<dbReference type="CDD" id="cd16649">
    <property type="entry name" value="mRING-HC-C3HC5_CGRF1-like"/>
    <property type="match status" value="1"/>
</dbReference>
<dbReference type="InterPro" id="IPR051652">
    <property type="entry name" value="MDM2_MDM4_MUL1"/>
</dbReference>
<evidence type="ECO:0000256" key="15">
    <source>
        <dbReference type="SAM" id="Phobius"/>
    </source>
</evidence>
<evidence type="ECO:0000256" key="7">
    <source>
        <dbReference type="ARBA" id="ARBA00022771"/>
    </source>
</evidence>
<keyword evidence="6" id="KW-0479">Metal-binding</keyword>
<comment type="subcellular location">
    <subcellularLocation>
        <location evidence="2">Mitochondrion outer membrane</location>
        <topology evidence="2">Multi-pass membrane protein</topology>
    </subcellularLocation>
</comment>
<evidence type="ECO:0000256" key="14">
    <source>
        <dbReference type="PROSITE-ProRule" id="PRU00175"/>
    </source>
</evidence>
<name>A0ABM1BV36_LIMPO</name>
<dbReference type="PANTHER" id="PTHR12183:SF32">
    <property type="entry name" value="MITOCHONDRIAL E3 UBIQUITIN PROTEIN LIGASE 1"/>
    <property type="match status" value="1"/>
</dbReference>
<dbReference type="Proteomes" id="UP000694941">
    <property type="component" value="Unplaced"/>
</dbReference>
<dbReference type="Pfam" id="PF13920">
    <property type="entry name" value="zf-C3HC4_3"/>
    <property type="match status" value="1"/>
</dbReference>
<dbReference type="InterPro" id="IPR001841">
    <property type="entry name" value="Znf_RING"/>
</dbReference>
<keyword evidence="8" id="KW-0833">Ubl conjugation pathway</keyword>
<evidence type="ECO:0000256" key="3">
    <source>
        <dbReference type="ARBA" id="ARBA00012483"/>
    </source>
</evidence>
<evidence type="ECO:0000256" key="10">
    <source>
        <dbReference type="ARBA" id="ARBA00022833"/>
    </source>
</evidence>
<proteinExistence type="predicted"/>
<evidence type="ECO:0000256" key="6">
    <source>
        <dbReference type="ARBA" id="ARBA00022723"/>
    </source>
</evidence>
<sequence length="348" mass="39198">MFMGELICFGIDLVLFGTFYKFYRGAVKNTEALKTAPCLDLTSNLKGLVREHKDSKIAYAVVQGVVQGSDSVPLRSQNVPGVTGVIQEVVIKEHKMQWSPLSRLWSDVQQEIKRVTNFVPFVITKKDIPQSESVEVLNPLEAVSLPVSSIYNHFTPNQAGLGSTVFGWIRGEHSKGFEETESMLQEGANLTAVGEVFLDASNRLKIQPSGKGYDYYLTISSRESLIKEVERNGFIFKVLTVITGCMGAFLAAWFIRNWYDERKRRLQADEDKKRFEEVRLTQRKKREAKDSGTVIPLPLCVVCWTNPVEVMLLECGHVCLCTDCSDKVKERCPVCRSDIERTVAAFLP</sequence>
<feature type="transmembrane region" description="Helical" evidence="15">
    <location>
        <begin position="234"/>
        <end position="255"/>
    </location>
</feature>
<keyword evidence="17" id="KW-1185">Reference proteome</keyword>
<keyword evidence="5 15" id="KW-0812">Transmembrane</keyword>
<organism evidence="17 18">
    <name type="scientific">Limulus polyphemus</name>
    <name type="common">Atlantic horseshoe crab</name>
    <dbReference type="NCBI Taxonomy" id="6850"/>
    <lineage>
        <taxon>Eukaryota</taxon>
        <taxon>Metazoa</taxon>
        <taxon>Ecdysozoa</taxon>
        <taxon>Arthropoda</taxon>
        <taxon>Chelicerata</taxon>
        <taxon>Merostomata</taxon>
        <taxon>Xiphosura</taxon>
        <taxon>Limulidae</taxon>
        <taxon>Limulus</taxon>
    </lineage>
</organism>
<keyword evidence="7 14" id="KW-0863">Zinc-finger</keyword>
<evidence type="ECO:0000256" key="11">
    <source>
        <dbReference type="ARBA" id="ARBA00022989"/>
    </source>
</evidence>
<dbReference type="InterPro" id="IPR022170">
    <property type="entry name" value="MUL1-like"/>
</dbReference>
<comment type="catalytic activity">
    <reaction evidence="1">
        <text>S-ubiquitinyl-[E2 ubiquitin-conjugating enzyme]-L-cysteine + [acceptor protein]-L-lysine = [E2 ubiquitin-conjugating enzyme]-L-cysteine + N(6)-ubiquitinyl-[acceptor protein]-L-lysine.</text>
        <dbReference type="EC" id="2.3.2.27"/>
    </reaction>
</comment>
<protein>
    <recommendedName>
        <fullName evidence="3">RING-type E3 ubiquitin transferase</fullName>
        <ecNumber evidence="3">2.3.2.27</ecNumber>
    </recommendedName>
</protein>
<feature type="domain" description="RING-type" evidence="16">
    <location>
        <begin position="300"/>
        <end position="336"/>
    </location>
</feature>
<evidence type="ECO:0000256" key="13">
    <source>
        <dbReference type="ARBA" id="ARBA00023136"/>
    </source>
</evidence>
<keyword evidence="13 15" id="KW-0472">Membrane</keyword>
<dbReference type="Gene3D" id="3.30.40.10">
    <property type="entry name" value="Zinc/RING finger domain, C3HC4 (zinc finger)"/>
    <property type="match status" value="1"/>
</dbReference>
<evidence type="ECO:0000256" key="8">
    <source>
        <dbReference type="ARBA" id="ARBA00022786"/>
    </source>
</evidence>
<dbReference type="RefSeq" id="XP_013789242.1">
    <property type="nucleotide sequence ID" value="XM_013933788.2"/>
</dbReference>
<dbReference type="PANTHER" id="PTHR12183">
    <property type="entry name" value="MITOCHONDRIAL UBIQUITIN LIGASE ACTIVATOR OF NFKB 1"/>
    <property type="match status" value="1"/>
</dbReference>
<keyword evidence="11 15" id="KW-1133">Transmembrane helix</keyword>
<evidence type="ECO:0000256" key="12">
    <source>
        <dbReference type="ARBA" id="ARBA00023128"/>
    </source>
</evidence>
<evidence type="ECO:0000256" key="5">
    <source>
        <dbReference type="ARBA" id="ARBA00022692"/>
    </source>
</evidence>
<gene>
    <name evidence="18" type="primary">LOC106473107</name>
</gene>
<evidence type="ECO:0000256" key="1">
    <source>
        <dbReference type="ARBA" id="ARBA00000900"/>
    </source>
</evidence>
<keyword evidence="12" id="KW-0496">Mitochondrion</keyword>
<accession>A0ABM1BV36</accession>
<dbReference type="EC" id="2.3.2.27" evidence="3"/>
<evidence type="ECO:0000313" key="18">
    <source>
        <dbReference type="RefSeq" id="XP_013789242.1"/>
    </source>
</evidence>
<evidence type="ECO:0000256" key="9">
    <source>
        <dbReference type="ARBA" id="ARBA00022787"/>
    </source>
</evidence>
<evidence type="ECO:0000313" key="17">
    <source>
        <dbReference type="Proteomes" id="UP000694941"/>
    </source>
</evidence>
<evidence type="ECO:0000259" key="16">
    <source>
        <dbReference type="PROSITE" id="PS50089"/>
    </source>
</evidence>
<dbReference type="SUPFAM" id="SSF57850">
    <property type="entry name" value="RING/U-box"/>
    <property type="match status" value="1"/>
</dbReference>